<feature type="non-terminal residue" evidence="2">
    <location>
        <position position="1"/>
    </location>
</feature>
<evidence type="ECO:0000313" key="3">
    <source>
        <dbReference type="Proteomes" id="UP001054945"/>
    </source>
</evidence>
<dbReference type="EMBL" id="BPLR01015791">
    <property type="protein sequence ID" value="GIY78765.1"/>
    <property type="molecule type" value="Genomic_DNA"/>
</dbReference>
<sequence>LSSRSIPRSTASSSRDDTPNSDLVKICSVSLSYVRESLPWSSAKMLQPFQPCKIEGVVSHPTGAVQKKKSFGVQCVRCAEE</sequence>
<proteinExistence type="predicted"/>
<dbReference type="AlphaFoldDB" id="A0AAV4WBU6"/>
<reference evidence="2 3" key="1">
    <citation type="submission" date="2021-06" db="EMBL/GenBank/DDBJ databases">
        <title>Caerostris extrusa draft genome.</title>
        <authorList>
            <person name="Kono N."/>
            <person name="Arakawa K."/>
        </authorList>
    </citation>
    <scope>NUCLEOTIDE SEQUENCE [LARGE SCALE GENOMIC DNA]</scope>
</reference>
<gene>
    <name evidence="2" type="ORF">CEXT_129931</name>
</gene>
<accession>A0AAV4WBU6</accession>
<evidence type="ECO:0000313" key="2">
    <source>
        <dbReference type="EMBL" id="GIY78765.1"/>
    </source>
</evidence>
<name>A0AAV4WBU6_CAEEX</name>
<protein>
    <submittedName>
        <fullName evidence="2">Uncharacterized protein</fullName>
    </submittedName>
</protein>
<dbReference type="Proteomes" id="UP001054945">
    <property type="component" value="Unassembled WGS sequence"/>
</dbReference>
<feature type="region of interest" description="Disordered" evidence="1">
    <location>
        <begin position="1"/>
        <end position="20"/>
    </location>
</feature>
<keyword evidence="3" id="KW-1185">Reference proteome</keyword>
<feature type="compositionally biased region" description="Low complexity" evidence="1">
    <location>
        <begin position="1"/>
        <end position="13"/>
    </location>
</feature>
<comment type="caution">
    <text evidence="2">The sequence shown here is derived from an EMBL/GenBank/DDBJ whole genome shotgun (WGS) entry which is preliminary data.</text>
</comment>
<evidence type="ECO:0000256" key="1">
    <source>
        <dbReference type="SAM" id="MobiDB-lite"/>
    </source>
</evidence>
<organism evidence="2 3">
    <name type="scientific">Caerostris extrusa</name>
    <name type="common">Bark spider</name>
    <name type="synonym">Caerostris bankana</name>
    <dbReference type="NCBI Taxonomy" id="172846"/>
    <lineage>
        <taxon>Eukaryota</taxon>
        <taxon>Metazoa</taxon>
        <taxon>Ecdysozoa</taxon>
        <taxon>Arthropoda</taxon>
        <taxon>Chelicerata</taxon>
        <taxon>Arachnida</taxon>
        <taxon>Araneae</taxon>
        <taxon>Araneomorphae</taxon>
        <taxon>Entelegynae</taxon>
        <taxon>Araneoidea</taxon>
        <taxon>Araneidae</taxon>
        <taxon>Caerostris</taxon>
    </lineage>
</organism>